<dbReference type="SUPFAM" id="SSF55729">
    <property type="entry name" value="Acyl-CoA N-acyltransferases (Nat)"/>
    <property type="match status" value="1"/>
</dbReference>
<protein>
    <recommendedName>
        <fullName evidence="1">N-acetyltransferase domain-containing protein</fullName>
    </recommendedName>
</protein>
<evidence type="ECO:0000313" key="3">
    <source>
        <dbReference type="Proteomes" id="UP001144673"/>
    </source>
</evidence>
<dbReference type="EMBL" id="JAJHUN010000009">
    <property type="protein sequence ID" value="KAJ4150193.1"/>
    <property type="molecule type" value="Genomic_DNA"/>
</dbReference>
<dbReference type="InterPro" id="IPR000182">
    <property type="entry name" value="GNAT_dom"/>
</dbReference>
<dbReference type="KEGG" id="amus:LMH87_010955"/>
<organism evidence="2 3">
    <name type="scientific">Akanthomyces muscarius</name>
    <name type="common">Entomopathogenic fungus</name>
    <name type="synonym">Lecanicillium muscarium</name>
    <dbReference type="NCBI Taxonomy" id="2231603"/>
    <lineage>
        <taxon>Eukaryota</taxon>
        <taxon>Fungi</taxon>
        <taxon>Dikarya</taxon>
        <taxon>Ascomycota</taxon>
        <taxon>Pezizomycotina</taxon>
        <taxon>Sordariomycetes</taxon>
        <taxon>Hypocreomycetidae</taxon>
        <taxon>Hypocreales</taxon>
        <taxon>Cordycipitaceae</taxon>
        <taxon>Akanthomyces</taxon>
    </lineage>
</organism>
<dbReference type="GeneID" id="80898114"/>
<reference evidence="2" key="1">
    <citation type="journal article" date="2023" name="Access Microbiol">
        <title>De-novo genome assembly for Akanthomyces muscarius, a biocontrol agent of insect agricultural pests.</title>
        <authorList>
            <person name="Erdos Z."/>
            <person name="Studholme D.J."/>
            <person name="Raymond B."/>
            <person name="Sharma M."/>
        </authorList>
    </citation>
    <scope>NUCLEOTIDE SEQUENCE</scope>
    <source>
        <strain evidence="2">Ve6</strain>
    </source>
</reference>
<dbReference type="GO" id="GO:0016747">
    <property type="term" value="F:acyltransferase activity, transferring groups other than amino-acyl groups"/>
    <property type="evidence" value="ECO:0007669"/>
    <property type="project" value="InterPro"/>
</dbReference>
<evidence type="ECO:0000259" key="1">
    <source>
        <dbReference type="Pfam" id="PF13302"/>
    </source>
</evidence>
<sequence length="222" mass="24605">MSSQFGREAIEIKTPRVLIRTGVASDAAAYSRYATSPANFPYGGCEPSMTPGKAAERIALFARRTADGRFACVLFFSRATGDLVGYGGYNCFEVVDDAALFLAAGTGGDPDGKMKERSAVMADVGIMLDRRFWGQGYGLEILIGLVEGARREVGAELYRTETDPENKEYRALMERAQLGGCVSGERASYDEQKEVLQWRWDARAWEEAKRKIQDKGRWVDIE</sequence>
<dbReference type="Gene3D" id="3.40.630.30">
    <property type="match status" value="1"/>
</dbReference>
<proteinExistence type="predicted"/>
<dbReference type="InterPro" id="IPR051531">
    <property type="entry name" value="N-acetyltransferase"/>
</dbReference>
<dbReference type="InterPro" id="IPR016181">
    <property type="entry name" value="Acyl_CoA_acyltransferase"/>
</dbReference>
<feature type="domain" description="N-acetyltransferase" evidence="1">
    <location>
        <begin position="16"/>
        <end position="176"/>
    </location>
</feature>
<dbReference type="PANTHER" id="PTHR43792">
    <property type="entry name" value="GNAT FAMILY, PUTATIVE (AFU_ORTHOLOGUE AFUA_3G00765)-RELATED-RELATED"/>
    <property type="match status" value="1"/>
</dbReference>
<name>A0A9W8QBH8_AKAMU</name>
<accession>A0A9W8QBH8</accession>
<dbReference type="RefSeq" id="XP_056051907.1">
    <property type="nucleotide sequence ID" value="XM_056200015.1"/>
</dbReference>
<comment type="caution">
    <text evidence="2">The sequence shown here is derived from an EMBL/GenBank/DDBJ whole genome shotgun (WGS) entry which is preliminary data.</text>
</comment>
<dbReference type="Proteomes" id="UP001144673">
    <property type="component" value="Chromosome 4"/>
</dbReference>
<dbReference type="PANTHER" id="PTHR43792:SF16">
    <property type="entry name" value="N-ACETYLTRANSFERASE DOMAIN-CONTAINING PROTEIN"/>
    <property type="match status" value="1"/>
</dbReference>
<keyword evidence="3" id="KW-1185">Reference proteome</keyword>
<dbReference type="AlphaFoldDB" id="A0A9W8QBH8"/>
<evidence type="ECO:0000313" key="2">
    <source>
        <dbReference type="EMBL" id="KAJ4150193.1"/>
    </source>
</evidence>
<gene>
    <name evidence="2" type="ORF">LMH87_010955</name>
</gene>
<dbReference type="Pfam" id="PF13302">
    <property type="entry name" value="Acetyltransf_3"/>
    <property type="match status" value="1"/>
</dbReference>